<dbReference type="SMART" id="SM00382">
    <property type="entry name" value="AAA"/>
    <property type="match status" value="1"/>
</dbReference>
<dbReference type="OrthoDB" id="9802264at2"/>
<dbReference type="GO" id="GO:0005524">
    <property type="term" value="F:ATP binding"/>
    <property type="evidence" value="ECO:0007669"/>
    <property type="project" value="UniProtKB-KW"/>
</dbReference>
<dbReference type="PANTHER" id="PTHR42781:SF4">
    <property type="entry name" value="SPERMIDINE_PUTRESCINE IMPORT ATP-BINDING PROTEIN POTA"/>
    <property type="match status" value="1"/>
</dbReference>
<dbReference type="Proteomes" id="UP000051461">
    <property type="component" value="Unassembled WGS sequence"/>
</dbReference>
<dbReference type="GO" id="GO:0016887">
    <property type="term" value="F:ATP hydrolysis activity"/>
    <property type="evidence" value="ECO:0007669"/>
    <property type="project" value="InterPro"/>
</dbReference>
<dbReference type="InterPro" id="IPR027417">
    <property type="entry name" value="P-loop_NTPase"/>
</dbReference>
<evidence type="ECO:0000259" key="4">
    <source>
        <dbReference type="PROSITE" id="PS50893"/>
    </source>
</evidence>
<dbReference type="InterPro" id="IPR003439">
    <property type="entry name" value="ABC_transporter-like_ATP-bd"/>
</dbReference>
<dbReference type="InterPro" id="IPR003593">
    <property type="entry name" value="AAA+_ATPase"/>
</dbReference>
<dbReference type="InterPro" id="IPR050093">
    <property type="entry name" value="ABC_SmlMolc_Importer"/>
</dbReference>
<dbReference type="AlphaFoldDB" id="A0A0R1GZZ0"/>
<dbReference type="STRING" id="1423726.FC07_GL002126"/>
<reference evidence="5 6" key="1">
    <citation type="journal article" date="2015" name="Genome Announc.">
        <title>Expanding the biotechnology potential of lactobacilli through comparative genomics of 213 strains and associated genera.</title>
        <authorList>
            <person name="Sun Z."/>
            <person name="Harris H.M."/>
            <person name="McCann A."/>
            <person name="Guo C."/>
            <person name="Argimon S."/>
            <person name="Zhang W."/>
            <person name="Yang X."/>
            <person name="Jeffery I.B."/>
            <person name="Cooney J.C."/>
            <person name="Kagawa T.F."/>
            <person name="Liu W."/>
            <person name="Song Y."/>
            <person name="Salvetti E."/>
            <person name="Wrobel A."/>
            <person name="Rasinkangas P."/>
            <person name="Parkhill J."/>
            <person name="Rea M.C."/>
            <person name="O'Sullivan O."/>
            <person name="Ritari J."/>
            <person name="Douillard F.P."/>
            <person name="Paul Ross R."/>
            <person name="Yang R."/>
            <person name="Briner A.E."/>
            <person name="Felis G.E."/>
            <person name="de Vos W.M."/>
            <person name="Barrangou R."/>
            <person name="Klaenhammer T.R."/>
            <person name="Caufield P.W."/>
            <person name="Cui Y."/>
            <person name="Zhang H."/>
            <person name="O'Toole P.W."/>
        </authorList>
    </citation>
    <scope>NUCLEOTIDE SEQUENCE [LARGE SCALE GENOMIC DNA]</scope>
    <source>
        <strain evidence="5 6">DSM 20003</strain>
    </source>
</reference>
<evidence type="ECO:0000313" key="5">
    <source>
        <dbReference type="EMBL" id="KRK39949.1"/>
    </source>
</evidence>
<dbReference type="Gene3D" id="3.40.50.300">
    <property type="entry name" value="P-loop containing nucleotide triphosphate hydrolases"/>
    <property type="match status" value="1"/>
</dbReference>
<dbReference type="PROSITE" id="PS00211">
    <property type="entry name" value="ABC_TRANSPORTER_1"/>
    <property type="match status" value="1"/>
</dbReference>
<evidence type="ECO:0000313" key="6">
    <source>
        <dbReference type="Proteomes" id="UP000051461"/>
    </source>
</evidence>
<comment type="caution">
    <text evidence="5">The sequence shown here is derived from an EMBL/GenBank/DDBJ whole genome shotgun (WGS) entry which is preliminary data.</text>
</comment>
<dbReference type="Pfam" id="PF00005">
    <property type="entry name" value="ABC_tran"/>
    <property type="match status" value="1"/>
</dbReference>
<protein>
    <submittedName>
        <fullName evidence="5">ABC transporter</fullName>
    </submittedName>
</protein>
<evidence type="ECO:0000256" key="1">
    <source>
        <dbReference type="ARBA" id="ARBA00022448"/>
    </source>
</evidence>
<name>A0A0R1GZZ0_9LACO</name>
<proteinExistence type="predicted"/>
<keyword evidence="6" id="KW-1185">Reference proteome</keyword>
<dbReference type="PATRIC" id="fig|1423726.3.peg.2203"/>
<accession>A0A0R1GZZ0</accession>
<dbReference type="InterPro" id="IPR017871">
    <property type="entry name" value="ABC_transporter-like_CS"/>
</dbReference>
<gene>
    <name evidence="5" type="ORF">FC07_GL002126</name>
</gene>
<evidence type="ECO:0000256" key="2">
    <source>
        <dbReference type="ARBA" id="ARBA00022741"/>
    </source>
</evidence>
<keyword evidence="3" id="KW-0067">ATP-binding</keyword>
<dbReference type="EMBL" id="AZDA01000030">
    <property type="protein sequence ID" value="KRK39949.1"/>
    <property type="molecule type" value="Genomic_DNA"/>
</dbReference>
<dbReference type="RefSeq" id="WP_057904028.1">
    <property type="nucleotide sequence ID" value="NZ_AZDA01000030.1"/>
</dbReference>
<sequence>MSFELQQITQQKQHQQILKQIDLTIPEQQILAILGPSGSGKTTLLRILGGLDQPTGGVFLHRGQPAAPGILVFQDYRLFPFLTVADNVAFGLKMQHVARQERDQRVTTMLAQLNITELAQRYPSEISGGQQQRVALARALVLAPQLLLLDEPFSSLDEALRLEMLQLVQRLQQTLHLTVVFVTHYKTEAYLMAQQVAILIDGQIRQVATPEQLDQTPQNLTVAQFLGHANFITGRWQQQRFHSVLYTGVAQATPMVAENATLYVPYAGLLTVTPTKWCAFTGTVCSCQWNGQTYFYQLQVQSETLWVLLPQKLAPGQTTTFYFEKEPLVY</sequence>
<dbReference type="PANTHER" id="PTHR42781">
    <property type="entry name" value="SPERMIDINE/PUTRESCINE IMPORT ATP-BINDING PROTEIN POTA"/>
    <property type="match status" value="1"/>
</dbReference>
<dbReference type="SUPFAM" id="SSF52540">
    <property type="entry name" value="P-loop containing nucleoside triphosphate hydrolases"/>
    <property type="match status" value="1"/>
</dbReference>
<evidence type="ECO:0000256" key="3">
    <source>
        <dbReference type="ARBA" id="ARBA00022840"/>
    </source>
</evidence>
<dbReference type="PROSITE" id="PS50893">
    <property type="entry name" value="ABC_TRANSPORTER_2"/>
    <property type="match status" value="1"/>
</dbReference>
<feature type="domain" description="ABC transporter" evidence="4">
    <location>
        <begin position="3"/>
        <end position="226"/>
    </location>
</feature>
<organism evidence="5 6">
    <name type="scientific">Loigolactobacillus bifermentans DSM 20003</name>
    <dbReference type="NCBI Taxonomy" id="1423726"/>
    <lineage>
        <taxon>Bacteria</taxon>
        <taxon>Bacillati</taxon>
        <taxon>Bacillota</taxon>
        <taxon>Bacilli</taxon>
        <taxon>Lactobacillales</taxon>
        <taxon>Lactobacillaceae</taxon>
        <taxon>Loigolactobacillus</taxon>
    </lineage>
</organism>
<keyword evidence="2" id="KW-0547">Nucleotide-binding</keyword>
<keyword evidence="1" id="KW-0813">Transport</keyword>